<dbReference type="EMBL" id="JAUCMV010000002">
    <property type="protein sequence ID" value="KAK0415755.1"/>
    <property type="molecule type" value="Genomic_DNA"/>
</dbReference>
<evidence type="ECO:0000313" key="2">
    <source>
        <dbReference type="EMBL" id="KAK0415755.1"/>
    </source>
</evidence>
<evidence type="ECO:0000256" key="1">
    <source>
        <dbReference type="SAM" id="MobiDB-lite"/>
    </source>
</evidence>
<feature type="region of interest" description="Disordered" evidence="1">
    <location>
        <begin position="200"/>
        <end position="270"/>
    </location>
</feature>
<accession>A0AA39I279</accession>
<comment type="caution">
    <text evidence="2">The sequence shown here is derived from an EMBL/GenBank/DDBJ whole genome shotgun (WGS) entry which is preliminary data.</text>
</comment>
<proteinExistence type="predicted"/>
<evidence type="ECO:0000313" key="3">
    <source>
        <dbReference type="Proteomes" id="UP001175271"/>
    </source>
</evidence>
<reference evidence="2" key="1">
    <citation type="submission" date="2023-06" db="EMBL/GenBank/DDBJ databases">
        <title>Genomic analysis of the entomopathogenic nematode Steinernema hermaphroditum.</title>
        <authorList>
            <person name="Schwarz E.M."/>
            <person name="Heppert J.K."/>
            <person name="Baniya A."/>
            <person name="Schwartz H.T."/>
            <person name="Tan C.-H."/>
            <person name="Antoshechkin I."/>
            <person name="Sternberg P.W."/>
            <person name="Goodrich-Blair H."/>
            <person name="Dillman A.R."/>
        </authorList>
    </citation>
    <scope>NUCLEOTIDE SEQUENCE</scope>
    <source>
        <strain evidence="2">PS9179</strain>
        <tissue evidence="2">Whole animal</tissue>
    </source>
</reference>
<feature type="compositionally biased region" description="Basic and acidic residues" evidence="1">
    <location>
        <begin position="228"/>
        <end position="237"/>
    </location>
</feature>
<feature type="compositionally biased region" description="Basic and acidic residues" evidence="1">
    <location>
        <begin position="1"/>
        <end position="11"/>
    </location>
</feature>
<gene>
    <name evidence="2" type="ORF">QR680_012101</name>
</gene>
<keyword evidence="3" id="KW-1185">Reference proteome</keyword>
<feature type="compositionally biased region" description="Low complexity" evidence="1">
    <location>
        <begin position="261"/>
        <end position="270"/>
    </location>
</feature>
<organism evidence="2 3">
    <name type="scientific">Steinernema hermaphroditum</name>
    <dbReference type="NCBI Taxonomy" id="289476"/>
    <lineage>
        <taxon>Eukaryota</taxon>
        <taxon>Metazoa</taxon>
        <taxon>Ecdysozoa</taxon>
        <taxon>Nematoda</taxon>
        <taxon>Chromadorea</taxon>
        <taxon>Rhabditida</taxon>
        <taxon>Tylenchina</taxon>
        <taxon>Panagrolaimomorpha</taxon>
        <taxon>Strongyloidoidea</taxon>
        <taxon>Steinernematidae</taxon>
        <taxon>Steinernema</taxon>
    </lineage>
</organism>
<protein>
    <submittedName>
        <fullName evidence="2">Uncharacterized protein</fullName>
    </submittedName>
</protein>
<sequence length="444" mass="51176">MSKHEASKSDSHVSSTRYGSKVYQDEEDPKPVFDLTVDLRPVKRSNPYVGMDADFLRELRCDYGESEEEWEDFEIYPTKQEEEEIEELADMVKHESELEEFFPRLNFWEAAEVVSSLPATIDHIPSAPDRPREARWMYLPETDHAIPLEQSDYDEMYEMESVEEEELCESTVQNGDGEEWRSKPLLHELPMWMVHYDIEDSDTESEQEEVEDEGNDVYELQVMQPSTSEEKREREPSPIEEPSSSGIAYIRSPSREESEEPSSLGSPLVSSTVTSTFSTKIRLRRDGNSYIVAEQQEFIEMEEMAEWEKILAQLPFGSSHTNGPFICVDKARGKRYKVREFLAPETIDGVVHMRQLFYYKVVEEDGQTVDSDYTLAKGSRLRALFAEASFLEPSFTSQNCNEKLIHKVLIWDSSTATARTGANIIICYQTHVAWTHEIASGFLK</sequence>
<name>A0AA39I279_9BILA</name>
<feature type="region of interest" description="Disordered" evidence="1">
    <location>
        <begin position="1"/>
        <end position="25"/>
    </location>
</feature>
<dbReference type="Proteomes" id="UP001175271">
    <property type="component" value="Unassembled WGS sequence"/>
</dbReference>
<feature type="compositionally biased region" description="Acidic residues" evidence="1">
    <location>
        <begin position="200"/>
        <end position="216"/>
    </location>
</feature>
<dbReference type="AlphaFoldDB" id="A0AA39I279"/>